<evidence type="ECO:0000256" key="6">
    <source>
        <dbReference type="ARBA" id="ARBA00012180"/>
    </source>
</evidence>
<dbReference type="Pfam" id="PF01351">
    <property type="entry name" value="RNase_HII"/>
    <property type="match status" value="1"/>
</dbReference>
<evidence type="ECO:0000256" key="1">
    <source>
        <dbReference type="ARBA" id="ARBA00000077"/>
    </source>
</evidence>
<dbReference type="Gene3D" id="3.30.420.10">
    <property type="entry name" value="Ribonuclease H-like superfamily/Ribonuclease H"/>
    <property type="match status" value="1"/>
</dbReference>
<evidence type="ECO:0000313" key="18">
    <source>
        <dbReference type="EMBL" id="HCS93681.1"/>
    </source>
</evidence>
<sequence length="269" mass="30068">MNQMPNKLTLKQLKQQLAAIEDPTDSLLSALKSDDRVGVQKLLQQWHTTYDQKCAREERFRHMRHYEGHYLNKGATKIVGVDEVGRGPLAGPVVVAAVALPGDIVDVGLDDSKRLSHSKRAELVNWIKKEAIAYKIVAKDSKVIDHYNILEATRMAMTEAVMAIADDQTVVLTDAMKLPISLKQIDLIKGDQRSVSIAAASILAKEYRDGLMKEYAELYPHYDFQHNMGYGTKKHLQGLSLYGATPIHRLSFSPVMTSVQSLRSNKGIK</sequence>
<dbReference type="STRING" id="1121105.GCA_000421665_00994"/>
<dbReference type="InterPro" id="IPR024567">
    <property type="entry name" value="RNase_HII/HIII_dom"/>
</dbReference>
<evidence type="ECO:0000256" key="13">
    <source>
        <dbReference type="ARBA" id="ARBA00023211"/>
    </source>
</evidence>
<feature type="binding site" evidence="14 15">
    <location>
        <position position="83"/>
    </location>
    <ligand>
        <name>a divalent metal cation</name>
        <dbReference type="ChEBI" id="CHEBI:60240"/>
    </ligand>
</feature>
<dbReference type="HAMAP" id="MF_00052_B">
    <property type="entry name" value="RNase_HII_B"/>
    <property type="match status" value="1"/>
</dbReference>
<protein>
    <recommendedName>
        <fullName evidence="7 14">Ribonuclease HII</fullName>
        <shortName evidence="14">RNase HII</shortName>
        <ecNumber evidence="6 14">3.1.26.4</ecNumber>
    </recommendedName>
</protein>
<dbReference type="NCBIfam" id="NF000595">
    <property type="entry name" value="PRK00015.1-3"/>
    <property type="match status" value="1"/>
</dbReference>
<dbReference type="AlphaFoldDB" id="A0A3D4S6V2"/>
<evidence type="ECO:0000256" key="3">
    <source>
        <dbReference type="ARBA" id="ARBA00004065"/>
    </source>
</evidence>
<dbReference type="PROSITE" id="PS51975">
    <property type="entry name" value="RNASE_H_2"/>
    <property type="match status" value="1"/>
</dbReference>
<keyword evidence="8 14" id="KW-0963">Cytoplasm</keyword>
<comment type="caution">
    <text evidence="18">The sequence shown here is derived from an EMBL/GenBank/DDBJ whole genome shotgun (WGS) entry which is preliminary data.</text>
</comment>
<feature type="binding site" evidence="14 15">
    <location>
        <position position="82"/>
    </location>
    <ligand>
        <name>a divalent metal cation</name>
        <dbReference type="ChEBI" id="CHEBI:60240"/>
    </ligand>
</feature>
<dbReference type="InterPro" id="IPR022898">
    <property type="entry name" value="RNase_HII"/>
</dbReference>
<keyword evidence="9 14" id="KW-0540">Nuclease</keyword>
<evidence type="ECO:0000256" key="8">
    <source>
        <dbReference type="ARBA" id="ARBA00022490"/>
    </source>
</evidence>
<dbReference type="GO" id="GO:0043137">
    <property type="term" value="P:DNA replication, removal of RNA primer"/>
    <property type="evidence" value="ECO:0007669"/>
    <property type="project" value="TreeGrafter"/>
</dbReference>
<dbReference type="GO" id="GO:0030145">
    <property type="term" value="F:manganese ion binding"/>
    <property type="evidence" value="ECO:0007669"/>
    <property type="project" value="UniProtKB-UniRule"/>
</dbReference>
<evidence type="ECO:0000256" key="12">
    <source>
        <dbReference type="ARBA" id="ARBA00022801"/>
    </source>
</evidence>
<comment type="cofactor">
    <cofactor evidence="2">
        <name>Mg(2+)</name>
        <dbReference type="ChEBI" id="CHEBI:18420"/>
    </cofactor>
</comment>
<keyword evidence="13 14" id="KW-0464">Manganese</keyword>
<dbReference type="InterPro" id="IPR012337">
    <property type="entry name" value="RNaseH-like_sf"/>
</dbReference>
<evidence type="ECO:0000256" key="10">
    <source>
        <dbReference type="ARBA" id="ARBA00022723"/>
    </source>
</evidence>
<keyword evidence="11 14" id="KW-0255">Endonuclease</keyword>
<evidence type="ECO:0000259" key="17">
    <source>
        <dbReference type="PROSITE" id="PS51975"/>
    </source>
</evidence>
<organism evidence="18 19">
    <name type="scientific">Bavariicoccus seileri</name>
    <dbReference type="NCBI Taxonomy" id="549685"/>
    <lineage>
        <taxon>Bacteria</taxon>
        <taxon>Bacillati</taxon>
        <taxon>Bacillota</taxon>
        <taxon>Bacilli</taxon>
        <taxon>Lactobacillales</taxon>
        <taxon>Enterococcaceae</taxon>
        <taxon>Bavariicoccus</taxon>
    </lineage>
</organism>
<accession>A0A3D4S6V2</accession>
<evidence type="ECO:0000256" key="11">
    <source>
        <dbReference type="ARBA" id="ARBA00022759"/>
    </source>
</evidence>
<evidence type="ECO:0000256" key="7">
    <source>
        <dbReference type="ARBA" id="ARBA00019179"/>
    </source>
</evidence>
<evidence type="ECO:0000256" key="4">
    <source>
        <dbReference type="ARBA" id="ARBA00004496"/>
    </source>
</evidence>
<dbReference type="SUPFAM" id="SSF53098">
    <property type="entry name" value="Ribonuclease H-like"/>
    <property type="match status" value="1"/>
</dbReference>
<dbReference type="NCBIfam" id="NF000594">
    <property type="entry name" value="PRK00015.1-1"/>
    <property type="match status" value="1"/>
</dbReference>
<proteinExistence type="inferred from homology"/>
<dbReference type="GO" id="GO:0006298">
    <property type="term" value="P:mismatch repair"/>
    <property type="evidence" value="ECO:0007669"/>
    <property type="project" value="TreeGrafter"/>
</dbReference>
<dbReference type="PANTHER" id="PTHR10954">
    <property type="entry name" value="RIBONUCLEASE H2 SUBUNIT A"/>
    <property type="match status" value="1"/>
</dbReference>
<evidence type="ECO:0000313" key="19">
    <source>
        <dbReference type="Proteomes" id="UP000262195"/>
    </source>
</evidence>
<evidence type="ECO:0000256" key="9">
    <source>
        <dbReference type="ARBA" id="ARBA00022722"/>
    </source>
</evidence>
<evidence type="ECO:0000256" key="14">
    <source>
        <dbReference type="HAMAP-Rule" id="MF_00052"/>
    </source>
</evidence>
<dbReference type="EMBL" id="DQHO01000018">
    <property type="protein sequence ID" value="HCS93681.1"/>
    <property type="molecule type" value="Genomic_DNA"/>
</dbReference>
<comment type="catalytic activity">
    <reaction evidence="1 14 15 16">
        <text>Endonucleolytic cleavage to 5'-phosphomonoester.</text>
        <dbReference type="EC" id="3.1.26.4"/>
    </reaction>
</comment>
<feature type="domain" description="RNase H type-2" evidence="17">
    <location>
        <begin position="76"/>
        <end position="264"/>
    </location>
</feature>
<feature type="binding site" evidence="14 15">
    <location>
        <position position="174"/>
    </location>
    <ligand>
        <name>a divalent metal cation</name>
        <dbReference type="ChEBI" id="CHEBI:60240"/>
    </ligand>
</feature>
<reference evidence="18 19" key="1">
    <citation type="journal article" date="2018" name="Nat. Biotechnol.">
        <title>A standardized bacterial taxonomy based on genome phylogeny substantially revises the tree of life.</title>
        <authorList>
            <person name="Parks D.H."/>
            <person name="Chuvochina M."/>
            <person name="Waite D.W."/>
            <person name="Rinke C."/>
            <person name="Skarshewski A."/>
            <person name="Chaumeil P.A."/>
            <person name="Hugenholtz P."/>
        </authorList>
    </citation>
    <scope>NUCLEOTIDE SEQUENCE [LARGE SCALE GENOMIC DNA]</scope>
    <source>
        <strain evidence="18">UBA11306</strain>
    </source>
</reference>
<keyword evidence="10 14" id="KW-0479">Metal-binding</keyword>
<dbReference type="GO" id="GO:0004523">
    <property type="term" value="F:RNA-DNA hybrid ribonuclease activity"/>
    <property type="evidence" value="ECO:0007669"/>
    <property type="project" value="UniProtKB-UniRule"/>
</dbReference>
<dbReference type="CDD" id="cd07182">
    <property type="entry name" value="RNase_HII_bacteria_HII_like"/>
    <property type="match status" value="1"/>
</dbReference>
<dbReference type="EC" id="3.1.26.4" evidence="6 14"/>
<dbReference type="GO" id="GO:0032299">
    <property type="term" value="C:ribonuclease H2 complex"/>
    <property type="evidence" value="ECO:0007669"/>
    <property type="project" value="TreeGrafter"/>
</dbReference>
<evidence type="ECO:0000256" key="16">
    <source>
        <dbReference type="RuleBase" id="RU003515"/>
    </source>
</evidence>
<dbReference type="Proteomes" id="UP000262195">
    <property type="component" value="Unassembled WGS sequence"/>
</dbReference>
<dbReference type="InterPro" id="IPR036397">
    <property type="entry name" value="RNaseH_sf"/>
</dbReference>
<evidence type="ECO:0000256" key="15">
    <source>
        <dbReference type="PROSITE-ProRule" id="PRU01319"/>
    </source>
</evidence>
<comment type="subcellular location">
    <subcellularLocation>
        <location evidence="4 14">Cytoplasm</location>
    </subcellularLocation>
</comment>
<comment type="function">
    <text evidence="3 14 16">Endonuclease that specifically degrades the RNA of RNA-DNA hybrids.</text>
</comment>
<keyword evidence="12 14" id="KW-0378">Hydrolase</keyword>
<comment type="similarity">
    <text evidence="5 14 16">Belongs to the RNase HII family.</text>
</comment>
<dbReference type="GO" id="GO:0003723">
    <property type="term" value="F:RNA binding"/>
    <property type="evidence" value="ECO:0007669"/>
    <property type="project" value="UniProtKB-UniRule"/>
</dbReference>
<gene>
    <name evidence="14" type="primary">rnhB</name>
    <name evidence="18" type="ORF">DIW15_03090</name>
</gene>
<name>A0A3D4S6V2_9ENTE</name>
<evidence type="ECO:0000256" key="5">
    <source>
        <dbReference type="ARBA" id="ARBA00007383"/>
    </source>
</evidence>
<dbReference type="PANTHER" id="PTHR10954:SF18">
    <property type="entry name" value="RIBONUCLEASE HII"/>
    <property type="match status" value="1"/>
</dbReference>
<dbReference type="GO" id="GO:0005737">
    <property type="term" value="C:cytoplasm"/>
    <property type="evidence" value="ECO:0007669"/>
    <property type="project" value="UniProtKB-SubCell"/>
</dbReference>
<dbReference type="InterPro" id="IPR001352">
    <property type="entry name" value="RNase_HII/HIII"/>
</dbReference>
<comment type="cofactor">
    <cofactor evidence="14 15">
        <name>Mn(2+)</name>
        <dbReference type="ChEBI" id="CHEBI:29035"/>
    </cofactor>
    <cofactor evidence="14 15">
        <name>Mg(2+)</name>
        <dbReference type="ChEBI" id="CHEBI:18420"/>
    </cofactor>
    <text evidence="14 15">Manganese or magnesium. Binds 1 divalent metal ion per monomer in the absence of substrate. May bind a second metal ion after substrate binding.</text>
</comment>
<evidence type="ECO:0000256" key="2">
    <source>
        <dbReference type="ARBA" id="ARBA00001946"/>
    </source>
</evidence>